<dbReference type="GO" id="GO:0003676">
    <property type="term" value="F:nucleic acid binding"/>
    <property type="evidence" value="ECO:0007669"/>
    <property type="project" value="InterPro"/>
</dbReference>
<comment type="caution">
    <text evidence="6">The sequence shown here is derived from an EMBL/GenBank/DDBJ whole genome shotgun (WGS) entry which is preliminary data.</text>
</comment>
<dbReference type="GO" id="GO:0004519">
    <property type="term" value="F:endonuclease activity"/>
    <property type="evidence" value="ECO:0007669"/>
    <property type="project" value="UniProtKB-KW"/>
</dbReference>
<dbReference type="Pfam" id="PF00565">
    <property type="entry name" value="SNase"/>
    <property type="match status" value="1"/>
</dbReference>
<dbReference type="InterPro" id="IPR002071">
    <property type="entry name" value="Thermonucl_AS"/>
</dbReference>
<dbReference type="Proteomes" id="UP000231252">
    <property type="component" value="Unassembled WGS sequence"/>
</dbReference>
<dbReference type="PANTHER" id="PTHR12302">
    <property type="entry name" value="EBNA2 BINDING PROTEIN P100"/>
    <property type="match status" value="1"/>
</dbReference>
<keyword evidence="4" id="KW-0732">Signal</keyword>
<dbReference type="GO" id="GO:0016787">
    <property type="term" value="F:hydrolase activity"/>
    <property type="evidence" value="ECO:0007669"/>
    <property type="project" value="UniProtKB-KW"/>
</dbReference>
<evidence type="ECO:0000256" key="4">
    <source>
        <dbReference type="SAM" id="SignalP"/>
    </source>
</evidence>
<dbReference type="Gene3D" id="2.40.50.90">
    <property type="match status" value="1"/>
</dbReference>
<feature type="chain" id="PRO_5013628192" description="TNase-like domain-containing protein" evidence="4">
    <location>
        <begin position="22"/>
        <end position="245"/>
    </location>
</feature>
<dbReference type="PROSITE" id="PS01123">
    <property type="entry name" value="TNASE_1"/>
    <property type="match status" value="1"/>
</dbReference>
<dbReference type="SMART" id="SM00318">
    <property type="entry name" value="SNc"/>
    <property type="match status" value="1"/>
</dbReference>
<evidence type="ECO:0000256" key="1">
    <source>
        <dbReference type="ARBA" id="ARBA00022722"/>
    </source>
</evidence>
<dbReference type="PANTHER" id="PTHR12302:SF3">
    <property type="entry name" value="SERINE_THREONINE-PROTEIN KINASE 31"/>
    <property type="match status" value="1"/>
</dbReference>
<organism evidence="6 7">
    <name type="scientific">candidate division WWE3 bacterium CG08_land_8_20_14_0_20_41_10</name>
    <dbReference type="NCBI Taxonomy" id="1975085"/>
    <lineage>
        <taxon>Bacteria</taxon>
        <taxon>Katanobacteria</taxon>
    </lineage>
</organism>
<dbReference type="SUPFAM" id="SSF50199">
    <property type="entry name" value="Staphylococcal nuclease"/>
    <property type="match status" value="1"/>
</dbReference>
<protein>
    <recommendedName>
        <fullName evidence="5">TNase-like domain-containing protein</fullName>
    </recommendedName>
</protein>
<gene>
    <name evidence="6" type="ORF">COT50_04245</name>
</gene>
<dbReference type="InterPro" id="IPR016071">
    <property type="entry name" value="Staphylococal_nuclease_OB-fold"/>
</dbReference>
<feature type="domain" description="TNase-like" evidence="5">
    <location>
        <begin position="78"/>
        <end position="212"/>
    </location>
</feature>
<dbReference type="InterPro" id="IPR035437">
    <property type="entry name" value="SNase_OB-fold_sf"/>
</dbReference>
<proteinExistence type="predicted"/>
<name>A0A2H0XD29_UNCKA</name>
<evidence type="ECO:0000313" key="7">
    <source>
        <dbReference type="Proteomes" id="UP000231252"/>
    </source>
</evidence>
<keyword evidence="2" id="KW-0255">Endonuclease</keyword>
<feature type="signal peptide" evidence="4">
    <location>
        <begin position="1"/>
        <end position="21"/>
    </location>
</feature>
<dbReference type="AlphaFoldDB" id="A0A2H0XD29"/>
<evidence type="ECO:0000313" key="6">
    <source>
        <dbReference type="EMBL" id="PIS22018.1"/>
    </source>
</evidence>
<reference evidence="7" key="1">
    <citation type="submission" date="2017-09" db="EMBL/GenBank/DDBJ databases">
        <title>Depth-based differentiation of microbial function through sediment-hosted aquifers and enrichment of novel symbionts in the deep terrestrial subsurface.</title>
        <authorList>
            <person name="Probst A.J."/>
            <person name="Ladd B."/>
            <person name="Jarett J.K."/>
            <person name="Geller-Mcgrath D.E."/>
            <person name="Sieber C.M.K."/>
            <person name="Emerson J.B."/>
            <person name="Anantharaman K."/>
            <person name="Thomas B.C."/>
            <person name="Malmstrom R."/>
            <person name="Stieglmeier M."/>
            <person name="Klingl A."/>
            <person name="Woyke T."/>
            <person name="Ryan C.M."/>
            <person name="Banfield J.F."/>
        </authorList>
    </citation>
    <scope>NUCLEOTIDE SEQUENCE [LARGE SCALE GENOMIC DNA]</scope>
</reference>
<accession>A0A2H0XD29</accession>
<dbReference type="PROSITE" id="PS50830">
    <property type="entry name" value="TNASE_3"/>
    <property type="match status" value="1"/>
</dbReference>
<dbReference type="EMBL" id="PEYU01000097">
    <property type="protein sequence ID" value="PIS22018.1"/>
    <property type="molecule type" value="Genomic_DNA"/>
</dbReference>
<evidence type="ECO:0000256" key="3">
    <source>
        <dbReference type="ARBA" id="ARBA00022801"/>
    </source>
</evidence>
<evidence type="ECO:0000259" key="5">
    <source>
        <dbReference type="PROSITE" id="PS50830"/>
    </source>
</evidence>
<sequence length="245" mass="27041">MRNRILFLLTGLSVFATVAVANTPRYTPDTSRPVSAVTGTSKVAEALSLSTEQKPPVEQNKIIEETPTQVEQKVAGEVKKYYKVVNVVDGDTVDVLIGDKKERIRLIGLDTPETVEVGKPVECFGLEASKKAKELLADQEVDLESDPTQGDRDRYNRLLRYIILFDGTNFAQKMIATGYGRECTYESSYKYQNEFKEAQTSARTGRLGLWAEGVCPVSVDVTTPTPSPTPVLKAFICDCKKTCSS</sequence>
<keyword evidence="1" id="KW-0540">Nuclease</keyword>
<evidence type="ECO:0000256" key="2">
    <source>
        <dbReference type="ARBA" id="ARBA00022759"/>
    </source>
</evidence>
<feature type="non-terminal residue" evidence="6">
    <location>
        <position position="245"/>
    </location>
</feature>
<keyword evidence="3" id="KW-0378">Hydrolase</keyword>